<name>K1S143_MAGGI</name>
<dbReference type="HOGENOM" id="CLU_1305920_0_0_1"/>
<reference evidence="1" key="1">
    <citation type="journal article" date="2012" name="Nature">
        <title>The oyster genome reveals stress adaptation and complexity of shell formation.</title>
        <authorList>
            <person name="Zhang G."/>
            <person name="Fang X."/>
            <person name="Guo X."/>
            <person name="Li L."/>
            <person name="Luo R."/>
            <person name="Xu F."/>
            <person name="Yang P."/>
            <person name="Zhang L."/>
            <person name="Wang X."/>
            <person name="Qi H."/>
            <person name="Xiong Z."/>
            <person name="Que H."/>
            <person name="Xie Y."/>
            <person name="Holland P.W."/>
            <person name="Paps J."/>
            <person name="Zhu Y."/>
            <person name="Wu F."/>
            <person name="Chen Y."/>
            <person name="Wang J."/>
            <person name="Peng C."/>
            <person name="Meng J."/>
            <person name="Yang L."/>
            <person name="Liu J."/>
            <person name="Wen B."/>
            <person name="Zhang N."/>
            <person name="Huang Z."/>
            <person name="Zhu Q."/>
            <person name="Feng Y."/>
            <person name="Mount A."/>
            <person name="Hedgecock D."/>
            <person name="Xu Z."/>
            <person name="Liu Y."/>
            <person name="Domazet-Loso T."/>
            <person name="Du Y."/>
            <person name="Sun X."/>
            <person name="Zhang S."/>
            <person name="Liu B."/>
            <person name="Cheng P."/>
            <person name="Jiang X."/>
            <person name="Li J."/>
            <person name="Fan D."/>
            <person name="Wang W."/>
            <person name="Fu W."/>
            <person name="Wang T."/>
            <person name="Wang B."/>
            <person name="Zhang J."/>
            <person name="Peng Z."/>
            <person name="Li Y."/>
            <person name="Li N."/>
            <person name="Wang J."/>
            <person name="Chen M."/>
            <person name="He Y."/>
            <person name="Tan F."/>
            <person name="Song X."/>
            <person name="Zheng Q."/>
            <person name="Huang R."/>
            <person name="Yang H."/>
            <person name="Du X."/>
            <person name="Chen L."/>
            <person name="Yang M."/>
            <person name="Gaffney P.M."/>
            <person name="Wang S."/>
            <person name="Luo L."/>
            <person name="She Z."/>
            <person name="Ming Y."/>
            <person name="Huang W."/>
            <person name="Zhang S."/>
            <person name="Huang B."/>
            <person name="Zhang Y."/>
            <person name="Qu T."/>
            <person name="Ni P."/>
            <person name="Miao G."/>
            <person name="Wang J."/>
            <person name="Wang Q."/>
            <person name="Steinberg C.E."/>
            <person name="Wang H."/>
            <person name="Li N."/>
            <person name="Qian L."/>
            <person name="Zhang G."/>
            <person name="Li Y."/>
            <person name="Yang H."/>
            <person name="Liu X."/>
            <person name="Wang J."/>
            <person name="Yin Y."/>
            <person name="Wang J."/>
        </authorList>
    </citation>
    <scope>NUCLEOTIDE SEQUENCE [LARGE SCALE GENOMIC DNA]</scope>
    <source>
        <strain evidence="1">05x7-T-G4-1.051#20</strain>
    </source>
</reference>
<organism evidence="1">
    <name type="scientific">Magallana gigas</name>
    <name type="common">Pacific oyster</name>
    <name type="synonym">Crassostrea gigas</name>
    <dbReference type="NCBI Taxonomy" id="29159"/>
    <lineage>
        <taxon>Eukaryota</taxon>
        <taxon>Metazoa</taxon>
        <taxon>Spiralia</taxon>
        <taxon>Lophotrochozoa</taxon>
        <taxon>Mollusca</taxon>
        <taxon>Bivalvia</taxon>
        <taxon>Autobranchia</taxon>
        <taxon>Pteriomorphia</taxon>
        <taxon>Ostreida</taxon>
        <taxon>Ostreoidea</taxon>
        <taxon>Ostreidae</taxon>
        <taxon>Magallana</taxon>
    </lineage>
</organism>
<evidence type="ECO:0000313" key="1">
    <source>
        <dbReference type="EMBL" id="EKC40966.1"/>
    </source>
</evidence>
<dbReference type="AlphaFoldDB" id="K1S143"/>
<accession>K1S143</accession>
<dbReference type="EMBL" id="JH816363">
    <property type="protein sequence ID" value="EKC40966.1"/>
    <property type="molecule type" value="Genomic_DNA"/>
</dbReference>
<sequence length="211" mass="24401">MLKTTATVENYSKSLELSSLLSTTVIQKQNAATHTLESFSQELTSTQSFDEIAEKSETMKKYGIVATSFLICMIFIGIIVFIIRRKQIVSKRKLSSTLDVRERGSNRKEQKRSEGVLVANSPKSCLYDFADNSKLEEKTHNNQENEVLYHHLRESVPTNDANDNTYMAARYKTSREDNVYFGRMEDQYDHLVRADRTRQENDTYDHAPMYM</sequence>
<gene>
    <name evidence="1" type="ORF">CGI_10028691</name>
</gene>
<protein>
    <submittedName>
        <fullName evidence="1">Uncharacterized protein</fullName>
    </submittedName>
</protein>
<dbReference type="InParanoid" id="K1S143"/>
<proteinExistence type="predicted"/>